<dbReference type="RefSeq" id="WP_219480427.1">
    <property type="nucleotide sequence ID" value="NZ_JAHXCT010000003.1"/>
</dbReference>
<keyword evidence="2" id="KW-1185">Reference proteome</keyword>
<comment type="caution">
    <text evidence="1">The sequence shown here is derived from an EMBL/GenBank/DDBJ whole genome shotgun (WGS) entry which is preliminary data.</text>
</comment>
<accession>A0ABS6YCU1</accession>
<protein>
    <submittedName>
        <fullName evidence="1">Uncharacterized protein</fullName>
    </submittedName>
</protein>
<sequence>METKQETKVTRDRVLQLNITGYYTSLCSIPKTLKEYINKGVEETDEKTKYNTFGAHRLIVNLYAYAKHYNKVPKDETKEDDTIISNYTLLEKAKILYPLITSNIEELKKNVSNIEISNKIKLENKKFDLNARLTTIAEYEKKNFYCIPFLLNGFPDKRILEQKEIETLAEEIGHLITFRELATPLEDDTCPMTIRDRYKLLMKYHKISDDNFKELSLRNRAPIYAKILNASPETLRKIFSDELQNKL</sequence>
<organism evidence="1 2">
    <name type="scientific">Hoylesella nanceiensis</name>
    <dbReference type="NCBI Taxonomy" id="425941"/>
    <lineage>
        <taxon>Bacteria</taxon>
        <taxon>Pseudomonadati</taxon>
        <taxon>Bacteroidota</taxon>
        <taxon>Bacteroidia</taxon>
        <taxon>Bacteroidales</taxon>
        <taxon>Prevotellaceae</taxon>
        <taxon>Hoylesella</taxon>
    </lineage>
</organism>
<dbReference type="EMBL" id="JAHXCT010000003">
    <property type="protein sequence ID" value="MBW4769021.1"/>
    <property type="molecule type" value="Genomic_DNA"/>
</dbReference>
<gene>
    <name evidence="1" type="ORF">KZO38_04510</name>
</gene>
<evidence type="ECO:0000313" key="2">
    <source>
        <dbReference type="Proteomes" id="UP000788426"/>
    </source>
</evidence>
<dbReference type="Proteomes" id="UP000788426">
    <property type="component" value="Unassembled WGS sequence"/>
</dbReference>
<reference evidence="1 2" key="1">
    <citation type="submission" date="2021-07" db="EMBL/GenBank/DDBJ databases">
        <title>Genomic diversity and antimicrobial resistance of Prevotella spp. isolated from chronic lung disease airways.</title>
        <authorList>
            <person name="Webb K.A."/>
            <person name="Olagoke O.S."/>
            <person name="Baird T."/>
            <person name="Neill J."/>
            <person name="Pham A."/>
            <person name="Wells T.J."/>
            <person name="Ramsay K.A."/>
            <person name="Bell S.C."/>
            <person name="Sarovich D.S."/>
            <person name="Price E.P."/>
        </authorList>
    </citation>
    <scope>NUCLEOTIDE SEQUENCE [LARGE SCALE GENOMIC DNA]</scope>
    <source>
        <strain evidence="1 2">SCHI0011.S.12</strain>
    </source>
</reference>
<evidence type="ECO:0000313" key="1">
    <source>
        <dbReference type="EMBL" id="MBW4769021.1"/>
    </source>
</evidence>
<proteinExistence type="predicted"/>
<name>A0ABS6YCU1_9BACT</name>